<keyword evidence="2" id="KW-1185">Reference proteome</keyword>
<proteinExistence type="predicted"/>
<evidence type="ECO:0000313" key="1">
    <source>
        <dbReference type="EMBL" id="KAJ8105308.1"/>
    </source>
</evidence>
<sequence length="239" mass="26335">MAPYPDDSTPTGSAPGGFATHSTEESALPGMKRGIAIGVACSVGIIMIALVAFFAYRRRKKRAAKIQHTKLSPEEPVEMEAGAAFWGQEKRRHVQAPPIEADAHVIHELDGSEVPELPGHYEGQELANRKTPRASYHAGDEDAFGANVQQWHDWNVALDSRQSQTQEHAYNSPYLEVSPTRQATSVSPVAQTMFYPPPPNPSFSISPVAPSPLESVHFTPPHTDRARQQRYYDQARASR</sequence>
<dbReference type="EMBL" id="JAPHNI010001559">
    <property type="protein sequence ID" value="KAJ8105308.1"/>
    <property type="molecule type" value="Genomic_DNA"/>
</dbReference>
<organism evidence="1 2">
    <name type="scientific">Boeremia exigua</name>
    <dbReference type="NCBI Taxonomy" id="749465"/>
    <lineage>
        <taxon>Eukaryota</taxon>
        <taxon>Fungi</taxon>
        <taxon>Dikarya</taxon>
        <taxon>Ascomycota</taxon>
        <taxon>Pezizomycotina</taxon>
        <taxon>Dothideomycetes</taxon>
        <taxon>Pleosporomycetidae</taxon>
        <taxon>Pleosporales</taxon>
        <taxon>Pleosporineae</taxon>
        <taxon>Didymellaceae</taxon>
        <taxon>Boeremia</taxon>
    </lineage>
</organism>
<protein>
    <submittedName>
        <fullName evidence="1">Uncharacterized protein</fullName>
    </submittedName>
</protein>
<evidence type="ECO:0000313" key="2">
    <source>
        <dbReference type="Proteomes" id="UP001153331"/>
    </source>
</evidence>
<name>A0ACC2HR43_9PLEO</name>
<accession>A0ACC2HR43</accession>
<gene>
    <name evidence="1" type="ORF">OPT61_g10258</name>
</gene>
<dbReference type="Proteomes" id="UP001153331">
    <property type="component" value="Unassembled WGS sequence"/>
</dbReference>
<comment type="caution">
    <text evidence="1">The sequence shown here is derived from an EMBL/GenBank/DDBJ whole genome shotgun (WGS) entry which is preliminary data.</text>
</comment>
<reference evidence="1" key="1">
    <citation type="submission" date="2022-11" db="EMBL/GenBank/DDBJ databases">
        <title>Genome Sequence of Boeremia exigua.</title>
        <authorList>
            <person name="Buettner E."/>
        </authorList>
    </citation>
    <scope>NUCLEOTIDE SEQUENCE</scope>
    <source>
        <strain evidence="1">CU02</strain>
    </source>
</reference>